<protein>
    <submittedName>
        <fullName evidence="3">Uncharacterized protein</fullName>
    </submittedName>
</protein>
<feature type="compositionally biased region" description="Polar residues" evidence="1">
    <location>
        <begin position="193"/>
        <end position="218"/>
    </location>
</feature>
<dbReference type="EMBL" id="BMYF01000003">
    <property type="protein sequence ID" value="GHB29420.1"/>
    <property type="molecule type" value="Genomic_DNA"/>
</dbReference>
<dbReference type="Proteomes" id="UP000642809">
    <property type="component" value="Unassembled WGS sequence"/>
</dbReference>
<sequence>MKILQAVFTCLLQMLVVVNVFSQETIYTTDGAIIEAEISAIDGKSVSFKPIKKNAKATVLKPEQISIIVFENGHYLTFPNPKMSMESIKEKKTLPNDVILTKYVDVLEGTITNTTSEKIDFYNIKSNMQTSIKLDEVLMVINKNGDHTLYRKAPEIRVFLEHMQPEVIALIETAPSSISAASSSPGRPAHLSGNPQTSAASVSTQSYASESRGNNLAQSEERYSPPAAQQSATVMVQSTGAASATVDNVSQSGQNSGVQVTQPMQSPQQVQSGNINGTTANSNFNRNASTNRPSELTDIDFDEFSDKALQKIEDFTGYLGIIASKETYPESANQAIELAIELFVSEDVQVEVSTAGFSSSMKRKIRDYLNRLKLLKYDRVDIQWANINYVSNFRKAPDGNYYGTVSVQQTFRGYKDNQVVYSDVTTKDVEVVIKGMEKSVQGQIEMVWDVLLSDIGVVDTK</sequence>
<feature type="compositionally biased region" description="Low complexity" evidence="1">
    <location>
        <begin position="178"/>
        <end position="189"/>
    </location>
</feature>
<evidence type="ECO:0000313" key="3">
    <source>
        <dbReference type="EMBL" id="GHB29420.1"/>
    </source>
</evidence>
<feature type="chain" id="PRO_5035246263" evidence="2">
    <location>
        <begin position="23"/>
        <end position="461"/>
    </location>
</feature>
<feature type="region of interest" description="Disordered" evidence="1">
    <location>
        <begin position="178"/>
        <end position="296"/>
    </location>
</feature>
<feature type="compositionally biased region" description="Polar residues" evidence="1">
    <location>
        <begin position="227"/>
        <end position="294"/>
    </location>
</feature>
<organism evidence="3 4">
    <name type="scientific">Mongoliitalea lutea</name>
    <dbReference type="NCBI Taxonomy" id="849756"/>
    <lineage>
        <taxon>Bacteria</taxon>
        <taxon>Pseudomonadati</taxon>
        <taxon>Bacteroidota</taxon>
        <taxon>Cytophagia</taxon>
        <taxon>Cytophagales</taxon>
        <taxon>Cyclobacteriaceae</taxon>
        <taxon>Mongoliitalea</taxon>
    </lineage>
</organism>
<evidence type="ECO:0000256" key="2">
    <source>
        <dbReference type="SAM" id="SignalP"/>
    </source>
</evidence>
<name>A0A8J3G4G8_9BACT</name>
<comment type="caution">
    <text evidence="3">The sequence shown here is derived from an EMBL/GenBank/DDBJ whole genome shotgun (WGS) entry which is preliminary data.</text>
</comment>
<feature type="signal peptide" evidence="2">
    <location>
        <begin position="1"/>
        <end position="22"/>
    </location>
</feature>
<dbReference type="RefSeq" id="WP_189579154.1">
    <property type="nucleotide sequence ID" value="NZ_BMYF01000003.1"/>
</dbReference>
<evidence type="ECO:0000313" key="4">
    <source>
        <dbReference type="Proteomes" id="UP000642809"/>
    </source>
</evidence>
<reference evidence="3" key="2">
    <citation type="submission" date="2020-09" db="EMBL/GenBank/DDBJ databases">
        <authorList>
            <person name="Sun Q."/>
            <person name="Kim S."/>
        </authorList>
    </citation>
    <scope>NUCLEOTIDE SEQUENCE</scope>
    <source>
        <strain evidence="3">KCTC 23224</strain>
    </source>
</reference>
<keyword evidence="2" id="KW-0732">Signal</keyword>
<accession>A0A8J3G4G8</accession>
<gene>
    <name evidence="3" type="ORF">GCM10008106_07950</name>
</gene>
<keyword evidence="4" id="KW-1185">Reference proteome</keyword>
<reference evidence="3" key="1">
    <citation type="journal article" date="2014" name="Int. J. Syst. Evol. Microbiol.">
        <title>Complete genome sequence of Corynebacterium casei LMG S-19264T (=DSM 44701T), isolated from a smear-ripened cheese.</title>
        <authorList>
            <consortium name="US DOE Joint Genome Institute (JGI-PGF)"/>
            <person name="Walter F."/>
            <person name="Albersmeier A."/>
            <person name="Kalinowski J."/>
            <person name="Ruckert C."/>
        </authorList>
    </citation>
    <scope>NUCLEOTIDE SEQUENCE</scope>
    <source>
        <strain evidence="3">KCTC 23224</strain>
    </source>
</reference>
<proteinExistence type="predicted"/>
<evidence type="ECO:0000256" key="1">
    <source>
        <dbReference type="SAM" id="MobiDB-lite"/>
    </source>
</evidence>
<dbReference type="AlphaFoldDB" id="A0A8J3G4G8"/>